<name>A0AA92K266_RALSL</name>
<sequence>MKNTPQEKTLRNPNYSTEHMQTAADFKTWYVANNAAIKAEQGRMRAMAAEKALTYLQSRVRFGASIQDAADGYFRDCMRPKYWPAVYSEVARELFRELGWVDRKGAK</sequence>
<dbReference type="EMBL" id="CP051169">
    <property type="protein sequence ID" value="QOK96858.1"/>
    <property type="molecule type" value="Genomic_DNA"/>
</dbReference>
<protein>
    <submittedName>
        <fullName evidence="1">Uncharacterized protein</fullName>
    </submittedName>
</protein>
<dbReference type="Proteomes" id="UP000593970">
    <property type="component" value="Chromosome"/>
</dbReference>
<dbReference type="AlphaFoldDB" id="A0AA92K266"/>
<proteinExistence type="predicted"/>
<reference evidence="2" key="1">
    <citation type="submission" date="2020-04" db="EMBL/GenBank/DDBJ databases">
        <title>Ralstonia solanacearum UW576, UW763, UW773, and UW774.</title>
        <authorList>
            <person name="Steidl O."/>
            <person name="Truchon A."/>
            <person name="Allen C."/>
        </authorList>
    </citation>
    <scope>NUCLEOTIDE SEQUENCE [LARGE SCALE GENOMIC DNA]</scope>
    <source>
        <strain evidence="2">UW774</strain>
    </source>
</reference>
<gene>
    <name evidence="1" type="ORF">HF909_10725</name>
</gene>
<organism evidence="1 2">
    <name type="scientific">Ralstonia solanacearum</name>
    <name type="common">Pseudomonas solanacearum</name>
    <dbReference type="NCBI Taxonomy" id="305"/>
    <lineage>
        <taxon>Bacteria</taxon>
        <taxon>Pseudomonadati</taxon>
        <taxon>Pseudomonadota</taxon>
        <taxon>Betaproteobacteria</taxon>
        <taxon>Burkholderiales</taxon>
        <taxon>Burkholderiaceae</taxon>
        <taxon>Ralstonia</taxon>
        <taxon>Ralstonia solanacearum species complex</taxon>
    </lineage>
</organism>
<evidence type="ECO:0000313" key="2">
    <source>
        <dbReference type="Proteomes" id="UP000593970"/>
    </source>
</evidence>
<accession>A0AA92K266</accession>
<evidence type="ECO:0000313" key="1">
    <source>
        <dbReference type="EMBL" id="QOK96858.1"/>
    </source>
</evidence>